<dbReference type="GO" id="GO:0005524">
    <property type="term" value="F:ATP binding"/>
    <property type="evidence" value="ECO:0007669"/>
    <property type="project" value="UniProtKB-KW"/>
</dbReference>
<keyword evidence="5" id="KW-0436">Ligase</keyword>
<dbReference type="InterPro" id="IPR037171">
    <property type="entry name" value="NagB/RpiA_transferase-like"/>
</dbReference>
<accession>A0A426DFH1</accession>
<evidence type="ECO:0000313" key="5">
    <source>
        <dbReference type="EMBL" id="RRK31549.1"/>
    </source>
</evidence>
<keyword evidence="6" id="KW-1185">Reference proteome</keyword>
<evidence type="ECO:0000313" key="6">
    <source>
        <dbReference type="Proteomes" id="UP000274920"/>
    </source>
</evidence>
<feature type="binding site" evidence="4">
    <location>
        <begin position="8"/>
        <end position="12"/>
    </location>
    <ligand>
        <name>ATP</name>
        <dbReference type="ChEBI" id="CHEBI:30616"/>
    </ligand>
</feature>
<comment type="caution">
    <text evidence="5">The sequence shown here is derived from an EMBL/GenBank/DDBJ whole genome shotgun (WGS) entry which is preliminary data.</text>
</comment>
<dbReference type="Pfam" id="PF01812">
    <property type="entry name" value="5-FTHF_cyc-lig"/>
    <property type="match status" value="1"/>
</dbReference>
<organism evidence="5 6">
    <name type="scientific">Schaedlerella arabinosiphila</name>
    <dbReference type="NCBI Taxonomy" id="2044587"/>
    <lineage>
        <taxon>Bacteria</taxon>
        <taxon>Bacillati</taxon>
        <taxon>Bacillota</taxon>
        <taxon>Clostridia</taxon>
        <taxon>Lachnospirales</taxon>
        <taxon>Lachnospiraceae</taxon>
        <taxon>Schaedlerella</taxon>
    </lineage>
</organism>
<feature type="binding site" evidence="4">
    <location>
        <begin position="153"/>
        <end position="161"/>
    </location>
    <ligand>
        <name>ATP</name>
        <dbReference type="ChEBI" id="CHEBI:30616"/>
    </ligand>
</feature>
<dbReference type="Proteomes" id="UP000274920">
    <property type="component" value="Unassembled WGS sequence"/>
</dbReference>
<dbReference type="EMBL" id="RHJS01000002">
    <property type="protein sequence ID" value="RRK31549.1"/>
    <property type="molecule type" value="Genomic_DNA"/>
</dbReference>
<dbReference type="GO" id="GO:0009396">
    <property type="term" value="P:folic acid-containing compound biosynthetic process"/>
    <property type="evidence" value="ECO:0007669"/>
    <property type="project" value="TreeGrafter"/>
</dbReference>
<evidence type="ECO:0000256" key="1">
    <source>
        <dbReference type="ARBA" id="ARBA00010638"/>
    </source>
</evidence>
<dbReference type="Gene3D" id="3.40.50.10420">
    <property type="entry name" value="NagB/RpiA/CoA transferase-like"/>
    <property type="match status" value="1"/>
</dbReference>
<feature type="binding site" evidence="4">
    <location>
        <position position="59"/>
    </location>
    <ligand>
        <name>substrate</name>
    </ligand>
</feature>
<proteinExistence type="inferred from homology"/>
<comment type="similarity">
    <text evidence="1">Belongs to the 5-formyltetrahydrofolate cyclo-ligase family.</text>
</comment>
<keyword evidence="2 4" id="KW-0547">Nucleotide-binding</keyword>
<evidence type="ECO:0000256" key="3">
    <source>
        <dbReference type="ARBA" id="ARBA00022840"/>
    </source>
</evidence>
<dbReference type="PANTHER" id="PTHR23407:SF1">
    <property type="entry name" value="5-FORMYLTETRAHYDROFOLATE CYCLO-LIGASE"/>
    <property type="match status" value="1"/>
</dbReference>
<dbReference type="InterPro" id="IPR024185">
    <property type="entry name" value="FTHF_cligase-like_sf"/>
</dbReference>
<name>A0A426DFH1_9FIRM</name>
<evidence type="ECO:0000256" key="4">
    <source>
        <dbReference type="PIRSR" id="PIRSR006806-1"/>
    </source>
</evidence>
<dbReference type="PIRSF" id="PIRSF006806">
    <property type="entry name" value="FTHF_cligase"/>
    <property type="match status" value="1"/>
</dbReference>
<protein>
    <submittedName>
        <fullName evidence="5">5-formyltetrahydrofolate cyclo-ligase</fullName>
    </submittedName>
</protein>
<dbReference type="SUPFAM" id="SSF100950">
    <property type="entry name" value="NagB/RpiA/CoA transferase-like"/>
    <property type="match status" value="1"/>
</dbReference>
<sequence>MVKNMAAKKEIRARALKERRELPPEVKRSHDREILRLAAAHPFFQNAREIYCYASFRDEVPTAGLIEQAWRDKKLVAVPRVTDGLRMEFCYIESFRQLRPGYFGIPEPEAELLERAAADRDISQTLGRGLPETGEDDILMILPGAAFDRMGNRIGYGKGFYDRYLQDFPRCRRMGLAYMVQCVEEIPAREWDIRAEVVITEKGNFVTCKTNCRKTQ</sequence>
<keyword evidence="3 4" id="KW-0067">ATP-binding</keyword>
<gene>
    <name evidence="5" type="ORF">EBB54_09355</name>
</gene>
<reference evidence="5" key="1">
    <citation type="submission" date="2018-10" db="EMBL/GenBank/DDBJ databases">
        <title>Schaedlerella arabinophila gen. nov. sp. nov., isolated from the mouse intestinal tract and comparative analysis with the genome of the closely related altered Schaedler flora strain ASF502.</title>
        <authorList>
            <person name="Miyake S."/>
            <person name="Soh M."/>
            <person name="Seedorf H."/>
        </authorList>
    </citation>
    <scope>NUCLEOTIDE SEQUENCE [LARGE SCALE GENOMIC DNA]</scope>
    <source>
        <strain evidence="5">DSM 106076</strain>
    </source>
</reference>
<dbReference type="AlphaFoldDB" id="A0A426DFH1"/>
<dbReference type="InterPro" id="IPR002698">
    <property type="entry name" value="FTHF_cligase"/>
</dbReference>
<evidence type="ECO:0000256" key="2">
    <source>
        <dbReference type="ARBA" id="ARBA00022741"/>
    </source>
</evidence>
<dbReference type="GO" id="GO:0035999">
    <property type="term" value="P:tetrahydrofolate interconversion"/>
    <property type="evidence" value="ECO:0007669"/>
    <property type="project" value="TreeGrafter"/>
</dbReference>
<dbReference type="PANTHER" id="PTHR23407">
    <property type="entry name" value="ATPASE INHIBITOR/5-FORMYLTETRAHYDROFOLATE CYCLO-LIGASE"/>
    <property type="match status" value="1"/>
</dbReference>
<dbReference type="GO" id="GO:0030272">
    <property type="term" value="F:5-formyltetrahydrofolate cyclo-ligase activity"/>
    <property type="evidence" value="ECO:0007669"/>
    <property type="project" value="TreeGrafter"/>
</dbReference>